<dbReference type="EMBL" id="CAJVPY010044539">
    <property type="protein sequence ID" value="CAG8809004.1"/>
    <property type="molecule type" value="Genomic_DNA"/>
</dbReference>
<evidence type="ECO:0000313" key="1">
    <source>
        <dbReference type="EMBL" id="CAG8809004.1"/>
    </source>
</evidence>
<organism evidence="1 2">
    <name type="scientific">Dentiscutata erythropus</name>
    <dbReference type="NCBI Taxonomy" id="1348616"/>
    <lineage>
        <taxon>Eukaryota</taxon>
        <taxon>Fungi</taxon>
        <taxon>Fungi incertae sedis</taxon>
        <taxon>Mucoromycota</taxon>
        <taxon>Glomeromycotina</taxon>
        <taxon>Glomeromycetes</taxon>
        <taxon>Diversisporales</taxon>
        <taxon>Gigasporaceae</taxon>
        <taxon>Dentiscutata</taxon>
    </lineage>
</organism>
<gene>
    <name evidence="1" type="ORF">DERYTH_LOCUS25002</name>
</gene>
<dbReference type="Proteomes" id="UP000789405">
    <property type="component" value="Unassembled WGS sequence"/>
</dbReference>
<protein>
    <submittedName>
        <fullName evidence="1">15900_t:CDS:1</fullName>
    </submittedName>
</protein>
<reference evidence="1" key="1">
    <citation type="submission" date="2021-06" db="EMBL/GenBank/DDBJ databases">
        <authorList>
            <person name="Kallberg Y."/>
            <person name="Tangrot J."/>
            <person name="Rosling A."/>
        </authorList>
    </citation>
    <scope>NUCLEOTIDE SEQUENCE</scope>
    <source>
        <strain evidence="1">MA453B</strain>
    </source>
</reference>
<evidence type="ECO:0000313" key="2">
    <source>
        <dbReference type="Proteomes" id="UP000789405"/>
    </source>
</evidence>
<keyword evidence="2" id="KW-1185">Reference proteome</keyword>
<sequence length="125" mass="14731">KKFAKNWEIPKEFGFEEHEVTENVLLELKTDELYKAGLPLLVAKKFETSIKDLIELMTFCIQVYYDEGVKFEKYTMYNDDEFHDFLKTIKVKRLESIDDNSKTTKLPGQKVEDQDQAIEQKTLLA</sequence>
<feature type="non-terminal residue" evidence="1">
    <location>
        <position position="1"/>
    </location>
</feature>
<dbReference type="OrthoDB" id="2417211at2759"/>
<feature type="non-terminal residue" evidence="1">
    <location>
        <position position="125"/>
    </location>
</feature>
<comment type="caution">
    <text evidence="1">The sequence shown here is derived from an EMBL/GenBank/DDBJ whole genome shotgun (WGS) entry which is preliminary data.</text>
</comment>
<dbReference type="AlphaFoldDB" id="A0A9N9K4U7"/>
<accession>A0A9N9K4U7</accession>
<proteinExistence type="predicted"/>
<name>A0A9N9K4U7_9GLOM</name>